<dbReference type="InterPro" id="IPR044708">
    <property type="entry name" value="CPR5"/>
</dbReference>
<feature type="transmembrane region" description="Helical" evidence="2">
    <location>
        <begin position="534"/>
        <end position="553"/>
    </location>
</feature>
<dbReference type="GO" id="GO:0006952">
    <property type="term" value="P:defense response"/>
    <property type="evidence" value="ECO:0007669"/>
    <property type="project" value="InterPro"/>
</dbReference>
<protein>
    <submittedName>
        <fullName evidence="3">Nuclear transcription factor Y subunit B-3-like</fullName>
    </submittedName>
</protein>
<gene>
    <name evidence="3" type="ORF">POM88_011003</name>
</gene>
<evidence type="ECO:0000313" key="4">
    <source>
        <dbReference type="Proteomes" id="UP001237642"/>
    </source>
</evidence>
<reference evidence="3" key="1">
    <citation type="submission" date="2023-02" db="EMBL/GenBank/DDBJ databases">
        <title>Genome of toxic invasive species Heracleum sosnowskyi carries increased number of genes despite the absence of recent whole-genome duplications.</title>
        <authorList>
            <person name="Schelkunov M."/>
            <person name="Shtratnikova V."/>
            <person name="Makarenko M."/>
            <person name="Klepikova A."/>
            <person name="Omelchenko D."/>
            <person name="Novikova G."/>
            <person name="Obukhova E."/>
            <person name="Bogdanov V."/>
            <person name="Penin A."/>
            <person name="Logacheva M."/>
        </authorList>
    </citation>
    <scope>NUCLEOTIDE SEQUENCE</scope>
    <source>
        <strain evidence="3">Hsosn_3</strain>
        <tissue evidence="3">Leaf</tissue>
    </source>
</reference>
<proteinExistence type="predicted"/>
<feature type="compositionally biased region" description="Polar residues" evidence="1">
    <location>
        <begin position="1"/>
        <end position="22"/>
    </location>
</feature>
<feature type="transmembrane region" description="Helical" evidence="2">
    <location>
        <begin position="457"/>
        <end position="476"/>
    </location>
</feature>
<name>A0AAD8IX52_9APIA</name>
<accession>A0AAD8IX52</accession>
<sequence length="572" mass="63835">MDSSSQPHQSISPNASTPTSNGVDLIKKNGKKKITKQKHAVHSESSDHQNLLLQDGSSLSSTSSSTYTTSSHHKGGGGFNVCNRIRNLKRSSLLTSHNDVVGALALPTGMAIAAVLSRVLEQKDATEDRMSVDHLSKIFTSAVGESLANVFGDKYGCFVNNFEKSFRSTLMTLQLVNESTQNDRRESFGESNKEKYCTNPTSSTYLNIEENSVSDTQEKSYRSEPVLNTINDQEKSNTFEENEVHMQPNLMNRSLSLHGEHLNQQLTYPSKVLPSFTTESVHNTLARSVIEQSRSNDLKEFEIGLIMKKMQLKEAQISLNSDSNLLERFKLSMDVSKASFRAEKFKVELKDARHAELLKTCIDCLVAGMLIMLAALAYGTYVYSPQRLIEATASCAPLQQSTPWWMPNSVSYVSSGLHTLRCQVQVAFRMLFGVLMILSMAYLIVQRSGTSKQAMPVTFIVLLLGVACGFAGKFCIDTLGGSGNHWLFYWEALCLLHFFSNVCTPTLFVILNGPITVTEQPRSSRIFPFWIRRFMFYSTSLGVLPLMCGLMPFSGPREWRDHFSSLILKTIH</sequence>
<dbReference type="Proteomes" id="UP001237642">
    <property type="component" value="Unassembled WGS sequence"/>
</dbReference>
<feature type="region of interest" description="Disordered" evidence="1">
    <location>
        <begin position="1"/>
        <end position="75"/>
    </location>
</feature>
<dbReference type="GO" id="GO:0010090">
    <property type="term" value="P:trichome morphogenesis"/>
    <property type="evidence" value="ECO:0007669"/>
    <property type="project" value="InterPro"/>
</dbReference>
<evidence type="ECO:0000256" key="2">
    <source>
        <dbReference type="SAM" id="Phobius"/>
    </source>
</evidence>
<dbReference type="PANTHER" id="PTHR35322:SF2">
    <property type="entry name" value="PROTEIN CPR-5"/>
    <property type="match status" value="1"/>
</dbReference>
<dbReference type="AlphaFoldDB" id="A0AAD8IX52"/>
<keyword evidence="2" id="KW-1133">Transmembrane helix</keyword>
<feature type="compositionally biased region" description="Basic residues" evidence="1">
    <location>
        <begin position="28"/>
        <end position="40"/>
    </location>
</feature>
<keyword evidence="4" id="KW-1185">Reference proteome</keyword>
<feature type="transmembrane region" description="Helical" evidence="2">
    <location>
        <begin position="426"/>
        <end position="445"/>
    </location>
</feature>
<feature type="region of interest" description="Disordered" evidence="1">
    <location>
        <begin position="182"/>
        <end position="201"/>
    </location>
</feature>
<comment type="caution">
    <text evidence="3">The sequence shown here is derived from an EMBL/GenBank/DDBJ whole genome shotgun (WGS) entry which is preliminary data.</text>
</comment>
<organism evidence="3 4">
    <name type="scientific">Heracleum sosnowskyi</name>
    <dbReference type="NCBI Taxonomy" id="360622"/>
    <lineage>
        <taxon>Eukaryota</taxon>
        <taxon>Viridiplantae</taxon>
        <taxon>Streptophyta</taxon>
        <taxon>Embryophyta</taxon>
        <taxon>Tracheophyta</taxon>
        <taxon>Spermatophyta</taxon>
        <taxon>Magnoliopsida</taxon>
        <taxon>eudicotyledons</taxon>
        <taxon>Gunneridae</taxon>
        <taxon>Pentapetalae</taxon>
        <taxon>asterids</taxon>
        <taxon>campanulids</taxon>
        <taxon>Apiales</taxon>
        <taxon>Apiaceae</taxon>
        <taxon>Apioideae</taxon>
        <taxon>apioid superclade</taxon>
        <taxon>Tordylieae</taxon>
        <taxon>Tordyliinae</taxon>
        <taxon>Heracleum</taxon>
    </lineage>
</organism>
<feature type="compositionally biased region" description="Low complexity" evidence="1">
    <location>
        <begin position="57"/>
        <end position="70"/>
    </location>
</feature>
<keyword evidence="2" id="KW-0812">Transmembrane</keyword>
<reference evidence="3" key="2">
    <citation type="submission" date="2023-05" db="EMBL/GenBank/DDBJ databases">
        <authorList>
            <person name="Schelkunov M.I."/>
        </authorList>
    </citation>
    <scope>NUCLEOTIDE SEQUENCE</scope>
    <source>
        <strain evidence="3">Hsosn_3</strain>
        <tissue evidence="3">Leaf</tissue>
    </source>
</reference>
<feature type="compositionally biased region" description="Basic and acidic residues" evidence="1">
    <location>
        <begin position="182"/>
        <end position="196"/>
    </location>
</feature>
<dbReference type="GO" id="GO:0010150">
    <property type="term" value="P:leaf senescence"/>
    <property type="evidence" value="ECO:0007669"/>
    <property type="project" value="InterPro"/>
</dbReference>
<dbReference type="EMBL" id="JAUIZM010000003">
    <property type="protein sequence ID" value="KAK1391947.1"/>
    <property type="molecule type" value="Genomic_DNA"/>
</dbReference>
<dbReference type="PANTHER" id="PTHR35322">
    <property type="entry name" value="PROTEIN CPR-5"/>
    <property type="match status" value="1"/>
</dbReference>
<evidence type="ECO:0000256" key="1">
    <source>
        <dbReference type="SAM" id="MobiDB-lite"/>
    </source>
</evidence>
<feature type="transmembrane region" description="Helical" evidence="2">
    <location>
        <begin position="488"/>
        <end position="513"/>
    </location>
</feature>
<evidence type="ECO:0000313" key="3">
    <source>
        <dbReference type="EMBL" id="KAK1391947.1"/>
    </source>
</evidence>
<keyword evidence="2" id="KW-0472">Membrane</keyword>